<dbReference type="GO" id="GO:0016787">
    <property type="term" value="F:hydrolase activity"/>
    <property type="evidence" value="ECO:0007669"/>
    <property type="project" value="UniProtKB-KW"/>
</dbReference>
<dbReference type="InterPro" id="IPR006674">
    <property type="entry name" value="HD_domain"/>
</dbReference>
<protein>
    <submittedName>
        <fullName evidence="2">Hydrolase</fullName>
    </submittedName>
</protein>
<dbReference type="Pfam" id="PF01966">
    <property type="entry name" value="HD"/>
    <property type="match status" value="1"/>
</dbReference>
<dbReference type="Proteomes" id="UP000886819">
    <property type="component" value="Unassembled WGS sequence"/>
</dbReference>
<evidence type="ECO:0000313" key="2">
    <source>
        <dbReference type="EMBL" id="HIQ62139.1"/>
    </source>
</evidence>
<evidence type="ECO:0000259" key="1">
    <source>
        <dbReference type="Pfam" id="PF01966"/>
    </source>
</evidence>
<comment type="caution">
    <text evidence="2">The sequence shown here is derived from an EMBL/GenBank/DDBJ whole genome shotgun (WGS) entry which is preliminary data.</text>
</comment>
<proteinExistence type="predicted"/>
<dbReference type="AlphaFoldDB" id="A0A9D0YUW3"/>
<dbReference type="EMBL" id="DVFI01000012">
    <property type="protein sequence ID" value="HIQ62139.1"/>
    <property type="molecule type" value="Genomic_DNA"/>
</dbReference>
<keyword evidence="2" id="KW-0378">Hydrolase</keyword>
<dbReference type="SUPFAM" id="SSF109604">
    <property type="entry name" value="HD-domain/PDEase-like"/>
    <property type="match status" value="1"/>
</dbReference>
<reference evidence="2" key="2">
    <citation type="journal article" date="2021" name="PeerJ">
        <title>Extensive microbial diversity within the chicken gut microbiome revealed by metagenomics and culture.</title>
        <authorList>
            <person name="Gilroy R."/>
            <person name="Ravi A."/>
            <person name="Getino M."/>
            <person name="Pursley I."/>
            <person name="Horton D.L."/>
            <person name="Alikhan N.F."/>
            <person name="Baker D."/>
            <person name="Gharbi K."/>
            <person name="Hall N."/>
            <person name="Watson M."/>
            <person name="Adriaenssens E.M."/>
            <person name="Foster-Nyarko E."/>
            <person name="Jarju S."/>
            <person name="Secka A."/>
            <person name="Antonio M."/>
            <person name="Oren A."/>
            <person name="Chaudhuri R.R."/>
            <person name="La Ragione R."/>
            <person name="Hildebrand F."/>
            <person name="Pallen M.J."/>
        </authorList>
    </citation>
    <scope>NUCLEOTIDE SEQUENCE</scope>
    <source>
        <strain evidence="2">ChiHile30-977</strain>
    </source>
</reference>
<evidence type="ECO:0000313" key="3">
    <source>
        <dbReference type="Proteomes" id="UP000886819"/>
    </source>
</evidence>
<organism evidence="2 3">
    <name type="scientific">Candidatus Avichristensenella intestinipullorum</name>
    <dbReference type="NCBI Taxonomy" id="2840693"/>
    <lineage>
        <taxon>Bacteria</taxon>
        <taxon>Bacillati</taxon>
        <taxon>Bacillota</taxon>
        <taxon>Clostridia</taxon>
        <taxon>Candidatus Avichristensenella</taxon>
    </lineage>
</organism>
<accession>A0A9D0YUW3</accession>
<dbReference type="PANTHER" id="PTHR38659">
    <property type="entry name" value="METAL-DEPENDENT PHOSPHOHYDROLASE"/>
    <property type="match status" value="1"/>
</dbReference>
<feature type="domain" description="HD" evidence="1">
    <location>
        <begin position="25"/>
        <end position="114"/>
    </location>
</feature>
<gene>
    <name evidence="2" type="ORF">IAA66_00955</name>
</gene>
<name>A0A9D0YUW3_9FIRM</name>
<reference evidence="2" key="1">
    <citation type="submission" date="2020-10" db="EMBL/GenBank/DDBJ databases">
        <authorList>
            <person name="Gilroy R."/>
        </authorList>
    </citation>
    <scope>NUCLEOTIDE SEQUENCE</scope>
    <source>
        <strain evidence="2">ChiHile30-977</strain>
    </source>
</reference>
<dbReference type="PANTHER" id="PTHR38659:SF2">
    <property type="entry name" value="HDIG DOMAIN PROTEIN"/>
    <property type="match status" value="1"/>
</dbReference>
<sequence>MAWIPTYDEALTLLQSYNQEPFHLAHARTVSGVLRIFAREMDPGREDYWAVVGLLHDLDFERFPDRHCVAVREILEPLDIEPAMLRAIVSHGWGMTGADVEPELPMEKALFAVDELTGLIGAAVKMRPSGSVMDLEVKSLKKKFKSPSFAAGCSREVIASGAERLGWTLEELMEKTILAMREMESQGCF</sequence>